<dbReference type="Gene3D" id="1.10.472.10">
    <property type="entry name" value="Cyclin-like"/>
    <property type="match status" value="1"/>
</dbReference>
<evidence type="ECO:0000313" key="22">
    <source>
        <dbReference type="Proteomes" id="UP000033106"/>
    </source>
</evidence>
<dbReference type="Proteomes" id="UP000273443">
    <property type="component" value="Chromosome"/>
</dbReference>
<dbReference type="EMBL" id="CP033237">
    <property type="protein sequence ID" value="AZF73891.1"/>
    <property type="molecule type" value="Genomic_DNA"/>
</dbReference>
<dbReference type="OrthoDB" id="7429at2157"/>
<dbReference type="GO" id="GO:0008270">
    <property type="term" value="F:zinc ion binding"/>
    <property type="evidence" value="ECO:0007669"/>
    <property type="project" value="UniProtKB-UniRule"/>
</dbReference>
<dbReference type="GO" id="GO:0003743">
    <property type="term" value="F:translation initiation factor activity"/>
    <property type="evidence" value="ECO:0007669"/>
    <property type="project" value="UniProtKB-KW"/>
</dbReference>
<reference evidence="18 31" key="6">
    <citation type="journal article" date="2020" name="Nat. Commun.">
        <title>The structures of two archaeal type IV pili illuminate evolutionary relationships.</title>
        <authorList>
            <person name="Wang F."/>
            <person name="Baquero D.P."/>
            <person name="Su Z."/>
            <person name="Beltran L.C."/>
            <person name="Prangishvili D."/>
            <person name="Krupovic M."/>
            <person name="Egelman E.H."/>
        </authorList>
    </citation>
    <scope>NUCLEOTIDE SEQUENCE [LARGE SCALE GENOMIC DNA]</scope>
    <source>
        <strain evidence="18 31">POZ149</strain>
    </source>
</reference>
<dbReference type="EMBL" id="CP033241">
    <property type="protein sequence ID" value="AZF84303.1"/>
    <property type="molecule type" value="Genomic_DNA"/>
</dbReference>
<evidence type="ECO:0000313" key="19">
    <source>
        <dbReference type="EMBL" id="SAI84529.1"/>
    </source>
</evidence>
<dbReference type="PATRIC" id="fig|2287.6.peg.2004"/>
<evidence type="ECO:0000313" key="20">
    <source>
        <dbReference type="Proteomes" id="UP000033057"/>
    </source>
</evidence>
<evidence type="ECO:0000313" key="29">
    <source>
        <dbReference type="Proteomes" id="UP000278715"/>
    </source>
</evidence>
<dbReference type="InterPro" id="IPR023484">
    <property type="entry name" value="TFIIB_arc"/>
</dbReference>
<dbReference type="GO" id="GO:0003700">
    <property type="term" value="F:DNA-binding transcription factor activity"/>
    <property type="evidence" value="ECO:0007669"/>
    <property type="project" value="UniProtKB-UniRule"/>
</dbReference>
<dbReference type="EMBL" id="CP033235">
    <property type="protein sequence ID" value="AZF68651.1"/>
    <property type="molecule type" value="Genomic_DNA"/>
</dbReference>
<dbReference type="EMBL" id="CP033238">
    <property type="protein sequence ID" value="AZF76514.1"/>
    <property type="molecule type" value="Genomic_DNA"/>
</dbReference>
<dbReference type="InterPro" id="IPR000812">
    <property type="entry name" value="TFIIB"/>
</dbReference>
<reference evidence="23" key="3">
    <citation type="submission" date="2016-04" db="EMBL/GenBank/DDBJ databases">
        <authorList>
            <person name="Shah S.A."/>
            <person name="Garrett R.A."/>
        </authorList>
    </citation>
    <scope>NUCLEOTIDE SEQUENCE [LARGE SCALE GENOMIC DNA]</scope>
    <source>
        <strain evidence="23">ATCC 35091 / DSM 1616 / JCM 8930 / NBRC 15331 / P1</strain>
    </source>
</reference>
<dbReference type="CDD" id="cd20550">
    <property type="entry name" value="CYCLIN_TFIIB_archaea_like_rpt2"/>
    <property type="match status" value="1"/>
</dbReference>
<evidence type="ECO:0000259" key="7">
    <source>
        <dbReference type="PROSITE" id="PS51134"/>
    </source>
</evidence>
<comment type="similarity">
    <text evidence="1 5">Belongs to the TFIIB family.</text>
</comment>
<dbReference type="GO" id="GO:0097550">
    <property type="term" value="C:transcription preinitiation complex"/>
    <property type="evidence" value="ECO:0007669"/>
    <property type="project" value="TreeGrafter"/>
</dbReference>
<dbReference type="RefSeq" id="WP_009992381.1">
    <property type="nucleotide sequence ID" value="NZ_CP011055.2"/>
</dbReference>
<feature type="repeat" description="2" evidence="5">
    <location>
        <begin position="204"/>
        <end position="285"/>
    </location>
</feature>
<dbReference type="EMBL" id="CP050869">
    <property type="protein sequence ID" value="QPG51123.1"/>
    <property type="molecule type" value="Genomic_DNA"/>
</dbReference>
<comment type="caution">
    <text evidence="5">Lacks conserved residue(s) required for the propagation of feature annotation.</text>
</comment>
<dbReference type="InterPro" id="IPR013150">
    <property type="entry name" value="TFIIB_cyclin"/>
</dbReference>
<reference evidence="19" key="2">
    <citation type="submission" date="2016-04" db="EMBL/GenBank/DDBJ databases">
        <authorList>
            <person name="Evans L.H."/>
            <person name="Alamgir A."/>
            <person name="Owens N."/>
            <person name="Weber N.D."/>
            <person name="Virtaneva K."/>
            <person name="Barbian K."/>
            <person name="Babar A."/>
            <person name="Rosenke K."/>
        </authorList>
    </citation>
    <scope>NUCLEOTIDE SEQUENCE</scope>
    <source>
        <strain evidence="19">P1</strain>
    </source>
</reference>
<evidence type="ECO:0000313" key="26">
    <source>
        <dbReference type="Proteomes" id="UP000273194"/>
    </source>
</evidence>
<keyword evidence="8" id="KW-0648">Protein biosynthesis</keyword>
<dbReference type="PANTHER" id="PTHR11618">
    <property type="entry name" value="TRANSCRIPTION INITIATION FACTOR IIB-RELATED"/>
    <property type="match status" value="1"/>
</dbReference>
<dbReference type="Proteomes" id="UP000033106">
    <property type="component" value="Chromosome"/>
</dbReference>
<dbReference type="AlphaFoldDB" id="A0A0E3MCF4"/>
<dbReference type="Proteomes" id="UP000278715">
    <property type="component" value="Chromosome"/>
</dbReference>
<dbReference type="EMBL" id="LT549890">
    <property type="protein sequence ID" value="SAI84529.1"/>
    <property type="molecule type" value="Genomic_DNA"/>
</dbReference>
<dbReference type="KEGG" id="ssoa:SULA_1953"/>
<evidence type="ECO:0000313" key="10">
    <source>
        <dbReference type="EMBL" id="AKA79563.1"/>
    </source>
</evidence>
<dbReference type="Proteomes" id="UP000273194">
    <property type="component" value="Chromosome"/>
</dbReference>
<dbReference type="PRINTS" id="PR00685">
    <property type="entry name" value="TIFACTORIIB"/>
</dbReference>
<dbReference type="Proteomes" id="UP000076770">
    <property type="component" value="Chromosome i"/>
</dbReference>
<dbReference type="Proteomes" id="UP000275843">
    <property type="component" value="Chromosome"/>
</dbReference>
<dbReference type="InterPro" id="IPR036915">
    <property type="entry name" value="Cyclin-like_sf"/>
</dbReference>
<dbReference type="GO" id="GO:0017025">
    <property type="term" value="F:TBP-class protein binding"/>
    <property type="evidence" value="ECO:0007669"/>
    <property type="project" value="InterPro"/>
</dbReference>
<evidence type="ECO:0000313" key="28">
    <source>
        <dbReference type="Proteomes" id="UP000275843"/>
    </source>
</evidence>
<evidence type="ECO:0000313" key="21">
    <source>
        <dbReference type="Proteomes" id="UP000033085"/>
    </source>
</evidence>
<dbReference type="EMBL" id="CP011057">
    <property type="protein sequence ID" value="AKA79563.1"/>
    <property type="molecule type" value="Genomic_DNA"/>
</dbReference>
<dbReference type="SUPFAM" id="SSF57783">
    <property type="entry name" value="Zinc beta-ribbon"/>
    <property type="match status" value="1"/>
</dbReference>
<name>A0A0E3MCF4_SACSO</name>
<accession>A0A0E3MCF4</accession>
<dbReference type="Proteomes" id="UP000267993">
    <property type="component" value="Chromosome"/>
</dbReference>
<evidence type="ECO:0000313" key="12">
    <source>
        <dbReference type="EMBL" id="AZF71271.1"/>
    </source>
</evidence>
<reference evidence="8" key="5">
    <citation type="submission" date="2018-10" db="EMBL/GenBank/DDBJ databases">
        <authorList>
            <person name="McCarthy S."/>
            <person name="Gradnigo J."/>
            <person name="Johnson T."/>
            <person name="Payne S."/>
            <person name="Lipzen A."/>
            <person name="Schackwitz W."/>
            <person name="Martin J."/>
            <person name="Moriyama E."/>
            <person name="Blum P."/>
        </authorList>
    </citation>
    <scope>NUCLEOTIDE SEQUENCE</scope>
    <source>
        <strain evidence="8">SARC-B</strain>
        <strain evidence="9">SARC-C</strain>
        <strain evidence="10">SULA</strain>
    </source>
</reference>
<gene>
    <name evidence="5" type="primary">tfb</name>
    <name evidence="18" type="ORF">HFC64_15980</name>
    <name evidence="19" type="ORF">SSOP1_0975</name>
    <name evidence="10" type="ORF">SULA_1953</name>
    <name evidence="8" type="ORF">SULB_1954</name>
    <name evidence="9" type="ORF">SULC_1952</name>
    <name evidence="11" type="ORF">SULG_09825</name>
    <name evidence="12" type="ORF">SULH_09825</name>
    <name evidence="13" type="ORF">SULI_09825</name>
    <name evidence="14" type="ORF">SULM_09815</name>
    <name evidence="15" type="ORF">SULN_09815</name>
    <name evidence="16" type="ORF">SULO_09825</name>
    <name evidence="17" type="ORF">SULZ_09760</name>
</gene>
<dbReference type="SUPFAM" id="SSF47954">
    <property type="entry name" value="Cyclin-like"/>
    <property type="match status" value="2"/>
</dbReference>
<dbReference type="Pfam" id="PF08271">
    <property type="entry name" value="Zn_Ribbon_TF"/>
    <property type="match status" value="1"/>
</dbReference>
<dbReference type="KEGG" id="ssol:SULB_1954"/>
<keyword evidence="8" id="KW-0396">Initiation factor</keyword>
<dbReference type="KEGG" id="ssof:SULC_1952"/>
<evidence type="ECO:0000313" key="27">
    <source>
        <dbReference type="Proteomes" id="UP000273443"/>
    </source>
</evidence>
<dbReference type="GO" id="GO:0070897">
    <property type="term" value="P:transcription preinitiation complex assembly"/>
    <property type="evidence" value="ECO:0007669"/>
    <property type="project" value="InterPro"/>
</dbReference>
<dbReference type="InterPro" id="IPR013137">
    <property type="entry name" value="Znf_TFIIB"/>
</dbReference>
<evidence type="ECO:0000256" key="2">
    <source>
        <dbReference type="ARBA" id="ARBA00022737"/>
    </source>
</evidence>
<keyword evidence="5" id="KW-0479">Metal-binding</keyword>
<keyword evidence="4 5" id="KW-0804">Transcription</keyword>
<dbReference type="Proteomes" id="UP000269431">
    <property type="component" value="Chromosome"/>
</dbReference>
<dbReference type="Gene3D" id="1.10.472.170">
    <property type="match status" value="1"/>
</dbReference>
<keyword evidence="3 5" id="KW-0805">Transcription regulation</keyword>
<dbReference type="GeneID" id="44129874"/>
<feature type="binding site" evidence="5">
    <location>
        <position position="23"/>
    </location>
    <ligand>
        <name>Zn(2+)</name>
        <dbReference type="ChEBI" id="CHEBI:29105"/>
    </ligand>
</feature>
<dbReference type="SMART" id="SM00385">
    <property type="entry name" value="CYCLIN"/>
    <property type="match status" value="2"/>
</dbReference>
<keyword evidence="6" id="KW-0863">Zinc-finger</keyword>
<evidence type="ECO:0000256" key="5">
    <source>
        <dbReference type="HAMAP-Rule" id="MF_00383"/>
    </source>
</evidence>
<proteinExistence type="inferred from homology"/>
<evidence type="ECO:0000313" key="15">
    <source>
        <dbReference type="EMBL" id="AZF79123.1"/>
    </source>
</evidence>
<evidence type="ECO:0000313" key="11">
    <source>
        <dbReference type="EMBL" id="AZF68651.1"/>
    </source>
</evidence>
<dbReference type="Proteomes" id="UP000033085">
    <property type="component" value="Chromosome"/>
</dbReference>
<evidence type="ECO:0000313" key="24">
    <source>
        <dbReference type="Proteomes" id="UP000267993"/>
    </source>
</evidence>
<evidence type="ECO:0000256" key="1">
    <source>
        <dbReference type="ARBA" id="ARBA00010857"/>
    </source>
</evidence>
<protein>
    <recommendedName>
        <fullName evidence="5">Transcription initiation factor IIB</fullName>
        <shortName evidence="5">TFIIB</shortName>
    </recommendedName>
</protein>
<keyword evidence="5" id="KW-0862">Zinc</keyword>
<dbReference type="EMBL" id="CP011055">
    <property type="protein sequence ID" value="AKA74172.1"/>
    <property type="molecule type" value="Genomic_DNA"/>
</dbReference>
<feature type="domain" description="TFIIB-type" evidence="7">
    <location>
        <begin position="1"/>
        <end position="31"/>
    </location>
</feature>
<dbReference type="GeneID" id="1455188"/>
<dbReference type="Proteomes" id="UP000594632">
    <property type="component" value="Chromosome"/>
</dbReference>
<dbReference type="Proteomes" id="UP000033057">
    <property type="component" value="Chromosome"/>
</dbReference>
<dbReference type="EMBL" id="CP011056">
    <property type="protein sequence ID" value="AKA76870.1"/>
    <property type="molecule type" value="Genomic_DNA"/>
</dbReference>
<dbReference type="OMA" id="NEYVCTR"/>
<evidence type="ECO:0000313" key="18">
    <source>
        <dbReference type="EMBL" id="QPG51123.1"/>
    </source>
</evidence>
<dbReference type="Pfam" id="PF00382">
    <property type="entry name" value="TFIIB"/>
    <property type="match status" value="2"/>
</dbReference>
<reference evidence="20 21" key="1">
    <citation type="journal article" date="2015" name="Genome Announc.">
        <title>Complete Genome Sequence of Sulfolobus solfataricus Strain 98/2 and Evolved Derivatives.</title>
        <authorList>
            <person name="McCarthy S."/>
            <person name="Gradnigo J."/>
            <person name="Johnson T."/>
            <person name="Payne S."/>
            <person name="Lipzen A."/>
            <person name="Martin J."/>
            <person name="Schackwitz W."/>
            <person name="Moriyama E."/>
            <person name="Blum P."/>
        </authorList>
    </citation>
    <scope>NUCLEOTIDE SEQUENCE [LARGE SCALE GENOMIC DNA]</scope>
    <source>
        <strain evidence="20">98/2 SULC</strain>
        <strain evidence="8">SARC-B</strain>
        <strain evidence="9">SARC-C</strain>
        <strain evidence="10 22">SULA</strain>
        <strain evidence="21">SULB</strain>
    </source>
</reference>
<evidence type="ECO:0000313" key="25">
    <source>
        <dbReference type="Proteomes" id="UP000269431"/>
    </source>
</evidence>
<dbReference type="InterPro" id="IPR013763">
    <property type="entry name" value="Cyclin-like_dom"/>
</dbReference>
<dbReference type="EMBL" id="CP033240">
    <property type="protein sequence ID" value="AZF81727.1"/>
    <property type="molecule type" value="Genomic_DNA"/>
</dbReference>
<evidence type="ECO:0000313" key="30">
    <source>
        <dbReference type="Proteomes" id="UP000282269"/>
    </source>
</evidence>
<evidence type="ECO:0000313" key="16">
    <source>
        <dbReference type="EMBL" id="AZF81727.1"/>
    </source>
</evidence>
<comment type="function">
    <text evidence="5">Stabilizes TBP binding to an archaeal box-A promoter. Also responsible for recruiting RNA polymerase II to the pre-initiation complex (DNA-TBP-TFIIB).</text>
</comment>
<evidence type="ECO:0000313" key="17">
    <source>
        <dbReference type="EMBL" id="AZF84303.1"/>
    </source>
</evidence>
<dbReference type="SMR" id="A0A0E3MCF4"/>
<dbReference type="EMBL" id="CP033239">
    <property type="protein sequence ID" value="AZF79123.1"/>
    <property type="molecule type" value="Genomic_DNA"/>
</dbReference>
<dbReference type="PROSITE" id="PS51134">
    <property type="entry name" value="ZF_TFIIB"/>
    <property type="match status" value="1"/>
</dbReference>
<feature type="binding site" evidence="5">
    <location>
        <position position="3"/>
    </location>
    <ligand>
        <name>Zn(2+)</name>
        <dbReference type="ChEBI" id="CHEBI:29105"/>
    </ligand>
</feature>
<evidence type="ECO:0000313" key="8">
    <source>
        <dbReference type="EMBL" id="AKA74172.1"/>
    </source>
</evidence>
<evidence type="ECO:0000256" key="6">
    <source>
        <dbReference type="PROSITE-ProRule" id="PRU00469"/>
    </source>
</evidence>
<evidence type="ECO:0000313" key="14">
    <source>
        <dbReference type="EMBL" id="AZF76514.1"/>
    </source>
</evidence>
<feature type="binding site" evidence="5">
    <location>
        <position position="6"/>
    </location>
    <ligand>
        <name>Zn(2+)</name>
        <dbReference type="ChEBI" id="CHEBI:29105"/>
    </ligand>
</feature>
<evidence type="ECO:0000313" key="31">
    <source>
        <dbReference type="Proteomes" id="UP000594632"/>
    </source>
</evidence>
<dbReference type="Proteomes" id="UP000282269">
    <property type="component" value="Chromosome"/>
</dbReference>
<feature type="binding site" evidence="5">
    <location>
        <position position="26"/>
    </location>
    <ligand>
        <name>Zn(2+)</name>
        <dbReference type="ChEBI" id="CHEBI:29105"/>
    </ligand>
</feature>
<dbReference type="HAMAP" id="MF_00383">
    <property type="entry name" value="TF2B_arch"/>
    <property type="match status" value="1"/>
</dbReference>
<dbReference type="PANTHER" id="PTHR11618:SF13">
    <property type="entry name" value="TRANSCRIPTION INITIATION FACTOR IIB"/>
    <property type="match status" value="1"/>
</dbReference>
<evidence type="ECO:0000313" key="13">
    <source>
        <dbReference type="EMBL" id="AZF73891.1"/>
    </source>
</evidence>
<evidence type="ECO:0000256" key="3">
    <source>
        <dbReference type="ARBA" id="ARBA00023015"/>
    </source>
</evidence>
<evidence type="ECO:0000256" key="4">
    <source>
        <dbReference type="ARBA" id="ARBA00023163"/>
    </source>
</evidence>
<reference evidence="24 25" key="4">
    <citation type="journal article" date="2018" name="Proc. Natl. Acad. Sci. U.S.A.">
        <title>Nonmutational mechanism of inheritance in the Archaeon Sulfolobus solfataricus.</title>
        <authorList>
            <person name="Payne S."/>
            <person name="McCarthy S."/>
            <person name="Johnson T."/>
            <person name="North E."/>
            <person name="Blum P."/>
        </authorList>
    </citation>
    <scope>NUCLEOTIDE SEQUENCE [LARGE SCALE GENOMIC DNA]</scope>
    <source>
        <strain evidence="12 24">SARC-H</strain>
        <strain evidence="13 28">SARC-I</strain>
        <strain evidence="15 29">SARC-N</strain>
        <strain evidence="16 30">SARC-O</strain>
        <strain evidence="17 25">SUL120</strain>
        <strain evidence="11 26">SULG</strain>
        <strain evidence="14 27">SULM</strain>
    </source>
</reference>
<evidence type="ECO:0000313" key="23">
    <source>
        <dbReference type="Proteomes" id="UP000076770"/>
    </source>
</evidence>
<dbReference type="EMBL" id="CP033236">
    <property type="protein sequence ID" value="AZF71271.1"/>
    <property type="molecule type" value="Genomic_DNA"/>
</dbReference>
<sequence length="293" mass="33284">MKCPYCKTDNAITYDVEKGMYVCTNCASVIEDSAVDPGPDWRAYNAKDRNEKERVGSPSTPKVHDWGFHTIIGYGRAKDRLKTLKMQRMQNKIRVSPKDKKLVTLLSILNDESSKLELPEHVKETASLIIRKMVETGLTKRIDQYTLIVAALYYSCQVNNIPRHLQEFKVRYSISSSEFWSALKRVQYVANSIPGFRPKIKPAEYIPKILYKLNLPPIIGTKASELVDLMHKQGLTSGKGYLSLSAASVYLISALMDIKKTQKEVADSLDITEVTIRNRYKDIVDNFDIVVTL</sequence>
<keyword evidence="2 5" id="KW-0677">Repeat</keyword>
<evidence type="ECO:0000313" key="9">
    <source>
        <dbReference type="EMBL" id="AKA76870.1"/>
    </source>
</evidence>
<organism evidence="8 21">
    <name type="scientific">Saccharolobus solfataricus</name>
    <name type="common">Sulfolobus solfataricus</name>
    <dbReference type="NCBI Taxonomy" id="2287"/>
    <lineage>
        <taxon>Archaea</taxon>
        <taxon>Thermoproteota</taxon>
        <taxon>Thermoprotei</taxon>
        <taxon>Sulfolobales</taxon>
        <taxon>Sulfolobaceae</taxon>
        <taxon>Saccharolobus</taxon>
    </lineage>
</organism>